<reference evidence="1 2" key="1">
    <citation type="journal article" date="2024" name="Plant Biotechnol. J.">
        <title>Genome and CRISPR/Cas9 system of a widespread forest tree (Populus alba) in the world.</title>
        <authorList>
            <person name="Liu Y.J."/>
            <person name="Jiang P.F."/>
            <person name="Han X.M."/>
            <person name="Li X.Y."/>
            <person name="Wang H.M."/>
            <person name="Wang Y.J."/>
            <person name="Wang X.X."/>
            <person name="Zeng Q.Y."/>
        </authorList>
    </citation>
    <scope>NUCLEOTIDE SEQUENCE [LARGE SCALE GENOMIC DNA]</scope>
    <source>
        <strain evidence="2">cv. PAL-ZL1</strain>
    </source>
</reference>
<protein>
    <submittedName>
        <fullName evidence="1">Uncharacterized protein</fullName>
    </submittedName>
</protein>
<evidence type="ECO:0000313" key="1">
    <source>
        <dbReference type="EMBL" id="KAL3570497.1"/>
    </source>
</evidence>
<proteinExistence type="predicted"/>
<dbReference type="EMBL" id="RCHU02000015">
    <property type="protein sequence ID" value="KAL3570497.1"/>
    <property type="molecule type" value="Genomic_DNA"/>
</dbReference>
<gene>
    <name evidence="1" type="ORF">D5086_027746</name>
</gene>
<dbReference type="Proteomes" id="UP000309997">
    <property type="component" value="Unassembled WGS sequence"/>
</dbReference>
<evidence type="ECO:0000313" key="2">
    <source>
        <dbReference type="Proteomes" id="UP000309997"/>
    </source>
</evidence>
<comment type="caution">
    <text evidence="1">The sequence shown here is derived from an EMBL/GenBank/DDBJ whole genome shotgun (WGS) entry which is preliminary data.</text>
</comment>
<keyword evidence="2" id="KW-1185">Reference proteome</keyword>
<name>A0ACC4AWA3_POPAL</name>
<sequence>MSGEILSSTFKNSASRSMFEHDSSSPYFLNSSDNPGAVLVSCLLKGDNYPTWRRAMMNALRAKNKLSFVDGSLLKPEEDNKEIQAWEKCNSMVISWIFNALASELHDSVAYVDSACEMWGELQERFSQGNVPRIHELKIEICLAQQKDLTIAVYYTKLKGLWDELSAYSTVPACSCGAGKEIWAERETEKVHQFLMGLNDQYGIIRSQILNMEPFPSINKAYAFVTKEEKQLAIASIGRDQPTEAAAFTVKPFRFPARDFTEEHQRGETSKFRCSYCDKPGHSKDKCFKLVGYPSGWQNKAKTSNYGRQNRNFKREPEHVSSNNAIAGSSQPTDSGASEHLTCDALAVSDTKTLSHYLPVKLPNGTSVPVHSIGQIQLSNMTLNHDLKSKKLIGMGELRDGLYYFHGLHLPFVAAASLPSSSNLWHERLGHLSFDRLSLIPELSSVSFKNSNNCCDVCHRAKQTRNVFPLSNNKSDFPFDMVHCDIWGPYKTPSTSGAHYFLTIVDDCSRCTWVYLLKHKSEAQKYFIQFHALINTQFNRSIKIVRSDNGLEFTAGHMFKFFSQNGISHQTSCVDTPQQNGIVERKHRHLLEVTRALRFQANLPIKFWGECVMTAAYLINYTPTLKLSGKSPYEILFSKTPSYSHLRVFGCLCYVHDKNRSNDKFAPRSKTCVFIGYPMGKKGYKVCDMESHKIFTSRDVVFYENKFPFQSHNPSKESNVVVPLPVFDSFETSDTIFSDFSPQIQNPPDNLDAEAALPASINSDHQVVPLNTSRSQRPRRVPSHLDDYVWQLPRIDNILG</sequence>
<organism evidence="1 2">
    <name type="scientific">Populus alba</name>
    <name type="common">White poplar</name>
    <dbReference type="NCBI Taxonomy" id="43335"/>
    <lineage>
        <taxon>Eukaryota</taxon>
        <taxon>Viridiplantae</taxon>
        <taxon>Streptophyta</taxon>
        <taxon>Embryophyta</taxon>
        <taxon>Tracheophyta</taxon>
        <taxon>Spermatophyta</taxon>
        <taxon>Magnoliopsida</taxon>
        <taxon>eudicotyledons</taxon>
        <taxon>Gunneridae</taxon>
        <taxon>Pentapetalae</taxon>
        <taxon>rosids</taxon>
        <taxon>fabids</taxon>
        <taxon>Malpighiales</taxon>
        <taxon>Salicaceae</taxon>
        <taxon>Saliceae</taxon>
        <taxon>Populus</taxon>
    </lineage>
</organism>
<accession>A0ACC4AWA3</accession>